<proteinExistence type="predicted"/>
<protein>
    <submittedName>
        <fullName evidence="1">Uncharacterized protein</fullName>
    </submittedName>
</protein>
<dbReference type="OrthoDB" id="72350at2"/>
<keyword evidence="2" id="KW-1185">Reference proteome</keyword>
<reference evidence="1 2" key="1">
    <citation type="submission" date="2018-06" db="EMBL/GenBank/DDBJ databases">
        <title>Genomic Encyclopedia of Type Strains, Phase IV (KMG-IV): sequencing the most valuable type-strain genomes for metagenomic binning, comparative biology and taxonomic classification.</title>
        <authorList>
            <person name="Goeker M."/>
        </authorList>
    </citation>
    <scope>NUCLEOTIDE SEQUENCE [LARGE SCALE GENOMIC DNA]</scope>
    <source>
        <strain evidence="1 2">DSM 18048</strain>
    </source>
</reference>
<dbReference type="RefSeq" id="WP_110888785.1">
    <property type="nucleotide sequence ID" value="NZ_QJSX01000026.1"/>
</dbReference>
<evidence type="ECO:0000313" key="1">
    <source>
        <dbReference type="EMBL" id="PYE48936.1"/>
    </source>
</evidence>
<comment type="caution">
    <text evidence="1">The sequence shown here is derived from an EMBL/GenBank/DDBJ whole genome shotgun (WGS) entry which is preliminary data.</text>
</comment>
<dbReference type="Proteomes" id="UP000248326">
    <property type="component" value="Unassembled WGS sequence"/>
</dbReference>
<gene>
    <name evidence="1" type="ORF">DES52_1262</name>
</gene>
<evidence type="ECO:0000313" key="2">
    <source>
        <dbReference type="Proteomes" id="UP000248326"/>
    </source>
</evidence>
<sequence length="79" mass="8874">MDILAETVPDGAQNEHVVVQSPHAWLPEGATIFLVPAQPPSYDNHMIHEGQHYHIRNVRVVDGHNPNRTRTAFEVTDKA</sequence>
<organism evidence="1 2">
    <name type="scientific">Deinococcus yavapaiensis KR-236</name>
    <dbReference type="NCBI Taxonomy" id="694435"/>
    <lineage>
        <taxon>Bacteria</taxon>
        <taxon>Thermotogati</taxon>
        <taxon>Deinococcota</taxon>
        <taxon>Deinococci</taxon>
        <taxon>Deinococcales</taxon>
        <taxon>Deinococcaceae</taxon>
        <taxon>Deinococcus</taxon>
    </lineage>
</organism>
<dbReference type="AlphaFoldDB" id="A0A318SC81"/>
<name>A0A318SC81_9DEIO</name>
<accession>A0A318SC81</accession>
<dbReference type="EMBL" id="QJSX01000026">
    <property type="protein sequence ID" value="PYE48936.1"/>
    <property type="molecule type" value="Genomic_DNA"/>
</dbReference>